<organism evidence="10 11">
    <name type="scientific">Flavisolibacter ginsengisoli DSM 18119</name>
    <dbReference type="NCBI Taxonomy" id="1121884"/>
    <lineage>
        <taxon>Bacteria</taxon>
        <taxon>Pseudomonadati</taxon>
        <taxon>Bacteroidota</taxon>
        <taxon>Chitinophagia</taxon>
        <taxon>Chitinophagales</taxon>
        <taxon>Chitinophagaceae</taxon>
        <taxon>Flavisolibacter</taxon>
    </lineage>
</organism>
<dbReference type="GO" id="GO:0009279">
    <property type="term" value="C:cell outer membrane"/>
    <property type="evidence" value="ECO:0007669"/>
    <property type="project" value="UniProtKB-SubCell"/>
</dbReference>
<keyword evidence="11" id="KW-1185">Reference proteome</keyword>
<dbReference type="Gene3D" id="2.170.130.10">
    <property type="entry name" value="TonB-dependent receptor, plug domain"/>
    <property type="match status" value="1"/>
</dbReference>
<evidence type="ECO:0000313" key="10">
    <source>
        <dbReference type="EMBL" id="SHF96459.1"/>
    </source>
</evidence>
<name>A0A1M5FYD3_9BACT</name>
<evidence type="ECO:0000256" key="1">
    <source>
        <dbReference type="ARBA" id="ARBA00004571"/>
    </source>
</evidence>
<feature type="domain" description="TonB-dependent receptor plug" evidence="9">
    <location>
        <begin position="131"/>
        <end position="260"/>
    </location>
</feature>
<keyword evidence="2 8" id="KW-0813">Transport</keyword>
<reference evidence="10 11" key="1">
    <citation type="submission" date="2016-11" db="EMBL/GenBank/DDBJ databases">
        <authorList>
            <person name="Jaros S."/>
            <person name="Januszkiewicz K."/>
            <person name="Wedrychowicz H."/>
        </authorList>
    </citation>
    <scope>NUCLEOTIDE SEQUENCE [LARGE SCALE GENOMIC DNA]</scope>
    <source>
        <strain evidence="10 11">DSM 18119</strain>
    </source>
</reference>
<dbReference type="InterPro" id="IPR037066">
    <property type="entry name" value="Plug_dom_sf"/>
</dbReference>
<dbReference type="Proteomes" id="UP000184048">
    <property type="component" value="Unassembled WGS sequence"/>
</dbReference>
<dbReference type="OrthoDB" id="9768177at2"/>
<keyword evidence="7 8" id="KW-0998">Cell outer membrane</keyword>
<dbReference type="Gene3D" id="2.40.170.20">
    <property type="entry name" value="TonB-dependent receptor, beta-barrel domain"/>
    <property type="match status" value="1"/>
</dbReference>
<evidence type="ECO:0000256" key="5">
    <source>
        <dbReference type="ARBA" id="ARBA00022729"/>
    </source>
</evidence>
<dbReference type="InterPro" id="IPR008969">
    <property type="entry name" value="CarboxyPept-like_regulatory"/>
</dbReference>
<dbReference type="AlphaFoldDB" id="A0A1M5FYD3"/>
<dbReference type="EMBL" id="FQUU01000025">
    <property type="protein sequence ID" value="SHF96459.1"/>
    <property type="molecule type" value="Genomic_DNA"/>
</dbReference>
<dbReference type="STRING" id="1121884.SAMN02745131_03992"/>
<evidence type="ECO:0000313" key="11">
    <source>
        <dbReference type="Proteomes" id="UP000184048"/>
    </source>
</evidence>
<gene>
    <name evidence="10" type="ORF">SAMN02745131_03992</name>
</gene>
<dbReference type="PROSITE" id="PS52016">
    <property type="entry name" value="TONB_DEPENDENT_REC_3"/>
    <property type="match status" value="1"/>
</dbReference>
<evidence type="ECO:0000256" key="7">
    <source>
        <dbReference type="ARBA" id="ARBA00023237"/>
    </source>
</evidence>
<proteinExistence type="inferred from homology"/>
<evidence type="ECO:0000256" key="8">
    <source>
        <dbReference type="PROSITE-ProRule" id="PRU01360"/>
    </source>
</evidence>
<evidence type="ECO:0000256" key="2">
    <source>
        <dbReference type="ARBA" id="ARBA00022448"/>
    </source>
</evidence>
<protein>
    <submittedName>
        <fullName evidence="10">TonB-linked outer membrane protein, SusC/RagA family</fullName>
    </submittedName>
</protein>
<dbReference type="Pfam" id="PF13715">
    <property type="entry name" value="CarbopepD_reg_2"/>
    <property type="match status" value="1"/>
</dbReference>
<comment type="similarity">
    <text evidence="8">Belongs to the TonB-dependent receptor family.</text>
</comment>
<dbReference type="SUPFAM" id="SSF56935">
    <property type="entry name" value="Porins"/>
    <property type="match status" value="1"/>
</dbReference>
<dbReference type="GO" id="GO:0044718">
    <property type="term" value="P:siderophore transmembrane transport"/>
    <property type="evidence" value="ECO:0007669"/>
    <property type="project" value="TreeGrafter"/>
</dbReference>
<keyword evidence="4 8" id="KW-0812">Transmembrane</keyword>
<comment type="subcellular location">
    <subcellularLocation>
        <location evidence="1 8">Cell outer membrane</location>
        <topology evidence="1 8">Multi-pass membrane protein</topology>
    </subcellularLocation>
</comment>
<evidence type="ECO:0000256" key="6">
    <source>
        <dbReference type="ARBA" id="ARBA00023136"/>
    </source>
</evidence>
<accession>A0A1M5FYD3</accession>
<dbReference type="GO" id="GO:0015344">
    <property type="term" value="F:siderophore uptake transmembrane transporter activity"/>
    <property type="evidence" value="ECO:0007669"/>
    <property type="project" value="TreeGrafter"/>
</dbReference>
<dbReference type="PANTHER" id="PTHR30069">
    <property type="entry name" value="TONB-DEPENDENT OUTER MEMBRANE RECEPTOR"/>
    <property type="match status" value="1"/>
</dbReference>
<dbReference type="NCBIfam" id="TIGR04056">
    <property type="entry name" value="OMP_RagA_SusC"/>
    <property type="match status" value="1"/>
</dbReference>
<evidence type="ECO:0000256" key="3">
    <source>
        <dbReference type="ARBA" id="ARBA00022452"/>
    </source>
</evidence>
<sequence length="1039" mass="113334">MIEHSAISRRHRHVSLLLLFQCLSLLLWSQVRISGKVTNEENKGIPDISVTVRNTTLGTATDASGNYSLQSNLKPGNYELIFSGVGFKGATRSLQVSGDGSYTADAQLTQDFLKMDEVVVTGTSQGTTRRQLGSYISTVKADELTKGATGNVLAALQGKTAGAQIIQNSGDPGGGISVRLRGISSISSSSEPLYIVDGIIVNNATTRVTNTSGNYDGQNFVGTIGQNRLADINPADIERIEVLNGAAAAAIYGSRANAGVVQIFTKRGSAGAPVVSFSTSIMRNELRKKVPVNNSPVKFGGSPDVFTQDVITTPLQTTTTPVTRYDYQDYIFRKGIGTDNNVSVSGGRDRTKYYVSGSYFYNQGIVRNTDFKRYSFRSNLDQALNDKVSFTLGLNYINSSSNEKPDGNSFFSPLNSINIIGNFHDIFARDALGNIKAIGERQRVNPVSVIEDIRQRQETNRILANAGLKIKPFRNFTIDYTMGIDNYTQNGKTLIPPFAYPVNTGFYGGGISLDPAQNGYASTATSTYFQINNELNGTYNLDITKDLASTTQVGYSLQYEKSTYSLLQGRGLAPFVETVNGASTTLPSTDARGELSISGGYVQQNFKYKNHLFLTGAVRVDGSSVFGENERNQVYLKGSGSYMVSGTDFWASSGLNKWWDLLKLRVAYGQSGNLTGIGAYDRFNSYSSIAFLGKTSFFSSSTLANTHVKPERQQETEYGVDMAFLNNRFGLQFNYYIKKVSDLLINRVIAPTQGFSNLLDNFGSLQNKGFEVVVNVAPVRKTDLHWDITGIFNHNRNKAVKIGQALTLLSTNGGAPVAILEGQPIGVFYGTFFAVDNNGNQIKNPTGIPLTERGIQNSPLVYTPQRDANGLPLTTGTVVLRKVIGDPNPDYTASLVNEVGYKKLSLRVQLDAVHGVDVFNADWRTRQGVGNGKVAEQEQKGEIPRGYVIGVYGIEQWRIDDGSFVKLREVSLGYSFGKIRNIFQDLSISLSGRNLISWDNYKGYDPEVNAGGQSTILRGIDFGAVPIPRTYSFGIQAKF</sequence>
<keyword evidence="6 8" id="KW-0472">Membrane</keyword>
<evidence type="ECO:0000259" key="9">
    <source>
        <dbReference type="Pfam" id="PF07715"/>
    </source>
</evidence>
<dbReference type="InterPro" id="IPR036942">
    <property type="entry name" value="Beta-barrel_TonB_sf"/>
</dbReference>
<keyword evidence="5" id="KW-0732">Signal</keyword>
<dbReference type="InterPro" id="IPR039426">
    <property type="entry name" value="TonB-dep_rcpt-like"/>
</dbReference>
<dbReference type="SUPFAM" id="SSF49464">
    <property type="entry name" value="Carboxypeptidase regulatory domain-like"/>
    <property type="match status" value="1"/>
</dbReference>
<dbReference type="Pfam" id="PF07715">
    <property type="entry name" value="Plug"/>
    <property type="match status" value="1"/>
</dbReference>
<dbReference type="PANTHER" id="PTHR30069:SF29">
    <property type="entry name" value="HEMOGLOBIN AND HEMOGLOBIN-HAPTOGLOBIN-BINDING PROTEIN 1-RELATED"/>
    <property type="match status" value="1"/>
</dbReference>
<keyword evidence="3 8" id="KW-1134">Transmembrane beta strand</keyword>
<evidence type="ECO:0000256" key="4">
    <source>
        <dbReference type="ARBA" id="ARBA00022692"/>
    </source>
</evidence>
<dbReference type="RefSeq" id="WP_072837102.1">
    <property type="nucleotide sequence ID" value="NZ_FQUU01000025.1"/>
</dbReference>
<dbReference type="Gene3D" id="2.60.40.1120">
    <property type="entry name" value="Carboxypeptidase-like, regulatory domain"/>
    <property type="match status" value="1"/>
</dbReference>
<dbReference type="InterPro" id="IPR012910">
    <property type="entry name" value="Plug_dom"/>
</dbReference>
<dbReference type="InterPro" id="IPR023996">
    <property type="entry name" value="TonB-dep_OMP_SusC/RagA"/>
</dbReference>